<dbReference type="HAMAP" id="MF_00080">
    <property type="entry name" value="IF_3"/>
    <property type="match status" value="1"/>
</dbReference>
<keyword evidence="4" id="KW-0963">Cytoplasm</keyword>
<dbReference type="GO" id="GO:0003743">
    <property type="term" value="F:translation initiation factor activity"/>
    <property type="evidence" value="ECO:0007669"/>
    <property type="project" value="UniProtKB-UniRule"/>
</dbReference>
<protein>
    <recommendedName>
        <fullName evidence="4 5">Translation initiation factor IF-3</fullName>
    </recommendedName>
</protein>
<evidence type="ECO:0000313" key="9">
    <source>
        <dbReference type="Proteomes" id="UP000787472"/>
    </source>
</evidence>
<dbReference type="EMBL" id="JAAONZ010000002">
    <property type="protein sequence ID" value="NHO64457.1"/>
    <property type="molecule type" value="Genomic_DNA"/>
</dbReference>
<comment type="similarity">
    <text evidence="1 4">Belongs to the IF-3 family.</text>
</comment>
<dbReference type="GO" id="GO:0043022">
    <property type="term" value="F:ribosome binding"/>
    <property type="evidence" value="ECO:0007669"/>
    <property type="project" value="TreeGrafter"/>
</dbReference>
<dbReference type="SUPFAM" id="SSF55200">
    <property type="entry name" value="Translation initiation factor IF3, C-terminal domain"/>
    <property type="match status" value="1"/>
</dbReference>
<dbReference type="FunFam" id="3.30.110.10:FF:000001">
    <property type="entry name" value="Translation initiation factor IF-3"/>
    <property type="match status" value="1"/>
</dbReference>
<keyword evidence="3 4" id="KW-0648">Protein biosynthesis</keyword>
<evidence type="ECO:0000256" key="5">
    <source>
        <dbReference type="NCBIfam" id="TIGR00168"/>
    </source>
</evidence>
<evidence type="ECO:0000259" key="7">
    <source>
        <dbReference type="Pfam" id="PF05198"/>
    </source>
</evidence>
<name>A0A9E5JYH9_9GAMM</name>
<comment type="subcellular location">
    <subcellularLocation>
        <location evidence="4">Cytoplasm</location>
    </subcellularLocation>
</comment>
<comment type="subunit">
    <text evidence="4">Monomer.</text>
</comment>
<evidence type="ECO:0000256" key="4">
    <source>
        <dbReference type="HAMAP-Rule" id="MF_00080"/>
    </source>
</evidence>
<evidence type="ECO:0000259" key="6">
    <source>
        <dbReference type="Pfam" id="PF00707"/>
    </source>
</evidence>
<accession>A0A9E5JYH9</accession>
<dbReference type="InterPro" id="IPR036788">
    <property type="entry name" value="T_IF-3_C_sf"/>
</dbReference>
<dbReference type="InterPro" id="IPR001288">
    <property type="entry name" value="Translation_initiation_fac_3"/>
</dbReference>
<dbReference type="SUPFAM" id="SSF54364">
    <property type="entry name" value="Translation initiation factor IF3, N-terminal domain"/>
    <property type="match status" value="1"/>
</dbReference>
<comment type="caution">
    <text evidence="8">The sequence shown here is derived from an EMBL/GenBank/DDBJ whole genome shotgun (WGS) entry which is preliminary data.</text>
</comment>
<evidence type="ECO:0000256" key="3">
    <source>
        <dbReference type="ARBA" id="ARBA00022917"/>
    </source>
</evidence>
<dbReference type="PANTHER" id="PTHR10938">
    <property type="entry name" value="TRANSLATION INITIATION FACTOR IF-3"/>
    <property type="match status" value="1"/>
</dbReference>
<evidence type="ECO:0000256" key="1">
    <source>
        <dbReference type="ARBA" id="ARBA00005439"/>
    </source>
</evidence>
<dbReference type="NCBIfam" id="TIGR00168">
    <property type="entry name" value="infC"/>
    <property type="match status" value="1"/>
</dbReference>
<reference evidence="8" key="1">
    <citation type="submission" date="2020-03" db="EMBL/GenBank/DDBJ databases">
        <authorList>
            <person name="Guo F."/>
        </authorList>
    </citation>
    <scope>NUCLEOTIDE SEQUENCE</scope>
    <source>
        <strain evidence="8">JCM 30134</strain>
    </source>
</reference>
<feature type="domain" description="Translation initiation factor 3 C-terminal" evidence="6">
    <location>
        <begin position="95"/>
        <end position="179"/>
    </location>
</feature>
<dbReference type="GO" id="GO:0016020">
    <property type="term" value="C:membrane"/>
    <property type="evidence" value="ECO:0007669"/>
    <property type="project" value="TreeGrafter"/>
</dbReference>
<dbReference type="GO" id="GO:0032790">
    <property type="term" value="P:ribosome disassembly"/>
    <property type="evidence" value="ECO:0007669"/>
    <property type="project" value="TreeGrafter"/>
</dbReference>
<evidence type="ECO:0000313" key="8">
    <source>
        <dbReference type="EMBL" id="NHO64457.1"/>
    </source>
</evidence>
<proteinExistence type="inferred from homology"/>
<keyword evidence="2 4" id="KW-0396">Initiation factor</keyword>
<dbReference type="InterPro" id="IPR019814">
    <property type="entry name" value="Translation_initiation_fac_3_N"/>
</dbReference>
<dbReference type="Pfam" id="PF00707">
    <property type="entry name" value="IF3_C"/>
    <property type="match status" value="1"/>
</dbReference>
<dbReference type="InterPro" id="IPR036787">
    <property type="entry name" value="T_IF-3_N_sf"/>
</dbReference>
<dbReference type="Gene3D" id="3.10.20.80">
    <property type="entry name" value="Translation initiation factor 3 (IF-3), N-terminal domain"/>
    <property type="match status" value="1"/>
</dbReference>
<dbReference type="Proteomes" id="UP000787472">
    <property type="component" value="Unassembled WGS sequence"/>
</dbReference>
<dbReference type="AlphaFoldDB" id="A0A9E5JYH9"/>
<dbReference type="InterPro" id="IPR019815">
    <property type="entry name" value="Translation_initiation_fac_3_C"/>
</dbReference>
<dbReference type="GO" id="GO:0005829">
    <property type="term" value="C:cytosol"/>
    <property type="evidence" value="ECO:0007669"/>
    <property type="project" value="TreeGrafter"/>
</dbReference>
<dbReference type="Pfam" id="PF05198">
    <property type="entry name" value="IF3_N"/>
    <property type="match status" value="1"/>
</dbReference>
<dbReference type="Gene3D" id="3.30.110.10">
    <property type="entry name" value="Translation initiation factor 3 (IF-3), C-terminal domain"/>
    <property type="match status" value="1"/>
</dbReference>
<dbReference type="PANTHER" id="PTHR10938:SF0">
    <property type="entry name" value="TRANSLATION INITIATION FACTOR IF-3, MITOCHONDRIAL"/>
    <property type="match status" value="1"/>
</dbReference>
<organism evidence="8 9">
    <name type="scientific">Pseudomaricurvus hydrocarbonicus</name>
    <dbReference type="NCBI Taxonomy" id="1470433"/>
    <lineage>
        <taxon>Bacteria</taxon>
        <taxon>Pseudomonadati</taxon>
        <taxon>Pseudomonadota</taxon>
        <taxon>Gammaproteobacteria</taxon>
        <taxon>Cellvibrionales</taxon>
        <taxon>Cellvibrionaceae</taxon>
        <taxon>Pseudomaricurvus</taxon>
    </lineage>
</organism>
<sequence length="182" mass="20648">MNTIKRENSKGRSKKAPINDQIEAEQVRLIGADGEQAGIVSLEEALASAQSAGLDLVQMAGEVEPVVCKIMDYGKHLFDIKKTKAAAKKKQKQQQIKEMKFRPGTDIGDYKIKLRNLTRFLEDGDKIKVSLRYRGREMAHQELGMEMMKRIETDLAELGVVEQYPKMEGRQLLMVMAPKKRK</sequence>
<feature type="domain" description="Translation initiation factor 3 N-terminal" evidence="7">
    <location>
        <begin position="18"/>
        <end position="85"/>
    </location>
</feature>
<keyword evidence="9" id="KW-1185">Reference proteome</keyword>
<evidence type="ECO:0000256" key="2">
    <source>
        <dbReference type="ARBA" id="ARBA00022540"/>
    </source>
</evidence>
<comment type="function">
    <text evidence="4">IF-3 binds to the 30S ribosomal subunit and shifts the equilibrium between 70S ribosomes and their 50S and 30S subunits in favor of the free subunits, thus enhancing the availability of 30S subunits on which protein synthesis initiation begins.</text>
</comment>
<gene>
    <name evidence="4 8" type="primary">infC</name>
    <name evidence="8" type="ORF">G8770_02700</name>
</gene>